<dbReference type="GO" id="GO:0032934">
    <property type="term" value="F:sterol binding"/>
    <property type="evidence" value="ECO:0007669"/>
    <property type="project" value="TreeGrafter"/>
</dbReference>
<dbReference type="Gene3D" id="3.30.70.3490">
    <property type="match status" value="1"/>
</dbReference>
<protein>
    <submittedName>
        <fullName evidence="5">Putative Oxysterol-binding protein</fullName>
    </submittedName>
</protein>
<proteinExistence type="inferred from homology"/>
<feature type="compositionally biased region" description="Acidic residues" evidence="4">
    <location>
        <begin position="408"/>
        <end position="419"/>
    </location>
</feature>
<dbReference type="InterPro" id="IPR018494">
    <property type="entry name" value="Oxysterol-bd_CS"/>
</dbReference>
<feature type="compositionally biased region" description="Basic and acidic residues" evidence="4">
    <location>
        <begin position="686"/>
        <end position="700"/>
    </location>
</feature>
<dbReference type="OrthoDB" id="14833at2759"/>
<comment type="similarity">
    <text evidence="1 2">Belongs to the OSBP family.</text>
</comment>
<dbReference type="InterPro" id="IPR037239">
    <property type="entry name" value="OSBP_sf"/>
</dbReference>
<feature type="compositionally biased region" description="Basic and acidic residues" evidence="4">
    <location>
        <begin position="464"/>
        <end position="522"/>
    </location>
</feature>
<evidence type="ECO:0000256" key="2">
    <source>
        <dbReference type="RuleBase" id="RU003844"/>
    </source>
</evidence>
<feature type="region of interest" description="Disordered" evidence="4">
    <location>
        <begin position="391"/>
        <end position="449"/>
    </location>
</feature>
<evidence type="ECO:0000256" key="4">
    <source>
        <dbReference type="SAM" id="MobiDB-lite"/>
    </source>
</evidence>
<feature type="coiled-coil region" evidence="3">
    <location>
        <begin position="333"/>
        <end position="361"/>
    </location>
</feature>
<feature type="compositionally biased region" description="Polar residues" evidence="4">
    <location>
        <begin position="537"/>
        <end position="554"/>
    </location>
</feature>
<dbReference type="Gene3D" id="1.10.287.2720">
    <property type="match status" value="1"/>
</dbReference>
<feature type="region of interest" description="Disordered" evidence="4">
    <location>
        <begin position="461"/>
        <end position="731"/>
    </location>
</feature>
<reference evidence="5 6" key="1">
    <citation type="submission" date="2019-03" db="EMBL/GenBank/DDBJ databases">
        <title>Single cell metagenomics reveals metabolic interactions within the superorganism composed of flagellate Streblomastix strix and complex community of Bacteroidetes bacteria on its surface.</title>
        <authorList>
            <person name="Treitli S.C."/>
            <person name="Kolisko M."/>
            <person name="Husnik F."/>
            <person name="Keeling P."/>
            <person name="Hampl V."/>
        </authorList>
    </citation>
    <scope>NUCLEOTIDE SEQUENCE [LARGE SCALE GENOMIC DNA]</scope>
    <source>
        <strain evidence="5">ST1C</strain>
    </source>
</reference>
<dbReference type="Pfam" id="PF01237">
    <property type="entry name" value="Oxysterol_BP"/>
    <property type="match status" value="1"/>
</dbReference>
<evidence type="ECO:0000256" key="3">
    <source>
        <dbReference type="SAM" id="Coils"/>
    </source>
</evidence>
<dbReference type="Proteomes" id="UP000324800">
    <property type="component" value="Unassembled WGS sequence"/>
</dbReference>
<dbReference type="PANTHER" id="PTHR10972:SF102">
    <property type="entry name" value="OXYSTEROL-BINDING PROTEIN"/>
    <property type="match status" value="1"/>
</dbReference>
<dbReference type="PANTHER" id="PTHR10972">
    <property type="entry name" value="OXYSTEROL-BINDING PROTEIN-RELATED"/>
    <property type="match status" value="1"/>
</dbReference>
<feature type="compositionally biased region" description="Basic and acidic residues" evidence="4">
    <location>
        <begin position="707"/>
        <end position="731"/>
    </location>
</feature>
<evidence type="ECO:0000313" key="5">
    <source>
        <dbReference type="EMBL" id="KAA6398036.1"/>
    </source>
</evidence>
<evidence type="ECO:0000313" key="6">
    <source>
        <dbReference type="Proteomes" id="UP000324800"/>
    </source>
</evidence>
<dbReference type="SUPFAM" id="SSF144000">
    <property type="entry name" value="Oxysterol-binding protein-like"/>
    <property type="match status" value="1"/>
</dbReference>
<dbReference type="EMBL" id="SNRW01001047">
    <property type="protein sequence ID" value="KAA6398036.1"/>
    <property type="molecule type" value="Genomic_DNA"/>
</dbReference>
<gene>
    <name evidence="5" type="ORF">EZS28_006433</name>
</gene>
<feature type="compositionally biased region" description="Low complexity" evidence="4">
    <location>
        <begin position="555"/>
        <end position="592"/>
    </location>
</feature>
<dbReference type="GO" id="GO:0016020">
    <property type="term" value="C:membrane"/>
    <property type="evidence" value="ECO:0007669"/>
    <property type="project" value="TreeGrafter"/>
</dbReference>
<dbReference type="Gene3D" id="2.40.160.120">
    <property type="match status" value="1"/>
</dbReference>
<feature type="compositionally biased region" description="Polar residues" evidence="4">
    <location>
        <begin position="636"/>
        <end position="655"/>
    </location>
</feature>
<evidence type="ECO:0000256" key="1">
    <source>
        <dbReference type="ARBA" id="ARBA00008842"/>
    </source>
</evidence>
<dbReference type="AlphaFoldDB" id="A0A5J4WU19"/>
<sequence>MSEVGASDTSSQQEGDEQQFVVDQEIVFDEKPKSIILSMVKQLKFGMDLSRISLPSFVLEPRSITERFTDFITHSQLLHDAIDKDDPVERLIGITGWYFSGWHPQSKGVKKPYNATLGEIFRCFWVHEDGTKTWYLAEQVSHHPPITALRFENKEKGWTIACSLYTKTKFLGNSVVCILEGQAHLKLINRKETYVFCMPSVYCRGILIGRLAVEVSGDTKIICKKTGLQSFMDFKSKGMIFGKYNQVVGKIVHLTGDKKKDEQAKGKKIVSLQGDWTQVLTVKDERKTGPRINNGEPFEAFNIKGIPILKKLVAKDEDQLEYESRRTWSGVSKGLYAKDIEQAADEKNKLEEQKRDEAKKRLDSGIGWRQRFFHFNPNTNRWIYNYTTEEEDYEDENTPVNVIKSDEEKEQEVDDSDDDDNKKQEEKEKELEELKELKNDAEIEPDDEAIKKISDLSKELVSVESKKNLEQLQKLKNEKEKRQELKEKQKLEKEKKKQEEKLQKEKEREIKEKEKQSKDKKQQSRPLPPPSQPNQSITSSPFSIGSATQPNIFASAQSTTSTSQTQQQQQQQIQQQGQSQSGVSSLSSGPGSVEITPFNAPDARNILPHPPKGQFTKKGKDVDVWVTDFPPPPNPSTLGQPWPSNTSVQVSSPSLKPTDEKLSLNEQEIESVSDLGATPSITPNAEKSEKSETQSKKDEENTASEAKQQKENDEQTPDKKDTEKQEEKSSE</sequence>
<comment type="caution">
    <text evidence="5">The sequence shown here is derived from an EMBL/GenBank/DDBJ whole genome shotgun (WGS) entry which is preliminary data.</text>
</comment>
<feature type="compositionally biased region" description="Basic and acidic residues" evidence="4">
    <location>
        <begin position="420"/>
        <end position="441"/>
    </location>
</feature>
<dbReference type="PROSITE" id="PS01013">
    <property type="entry name" value="OSBP"/>
    <property type="match status" value="1"/>
</dbReference>
<name>A0A5J4WU19_9EUKA</name>
<dbReference type="InterPro" id="IPR000648">
    <property type="entry name" value="Oxysterol-bd"/>
</dbReference>
<keyword evidence="3" id="KW-0175">Coiled coil</keyword>
<dbReference type="GO" id="GO:0005829">
    <property type="term" value="C:cytosol"/>
    <property type="evidence" value="ECO:0007669"/>
    <property type="project" value="TreeGrafter"/>
</dbReference>
<organism evidence="5 6">
    <name type="scientific">Streblomastix strix</name>
    <dbReference type="NCBI Taxonomy" id="222440"/>
    <lineage>
        <taxon>Eukaryota</taxon>
        <taxon>Metamonada</taxon>
        <taxon>Preaxostyla</taxon>
        <taxon>Oxymonadida</taxon>
        <taxon>Streblomastigidae</taxon>
        <taxon>Streblomastix</taxon>
    </lineage>
</organism>
<accession>A0A5J4WU19</accession>